<accession>A0A1C7LUF6</accession>
<dbReference type="PANTHER" id="PTHR48081:SF26">
    <property type="entry name" value="ALPHA_BETA HYDROLASE FOLD-3 DOMAIN-CONTAINING PROTEIN"/>
    <property type="match status" value="1"/>
</dbReference>
<dbReference type="Proteomes" id="UP000092993">
    <property type="component" value="Unassembled WGS sequence"/>
</dbReference>
<dbReference type="Pfam" id="PF07859">
    <property type="entry name" value="Abhydrolase_3"/>
    <property type="match status" value="1"/>
</dbReference>
<dbReference type="InterPro" id="IPR029058">
    <property type="entry name" value="AB_hydrolase_fold"/>
</dbReference>
<name>A0A1C7LUF6_GRIFR</name>
<evidence type="ECO:0000256" key="2">
    <source>
        <dbReference type="SAM" id="Phobius"/>
    </source>
</evidence>
<dbReference type="OMA" id="VEYHEFP"/>
<reference evidence="4 5" key="1">
    <citation type="submission" date="2016-03" db="EMBL/GenBank/DDBJ databases">
        <title>Whole genome sequencing of Grifola frondosa 9006-11.</title>
        <authorList>
            <person name="Min B."/>
            <person name="Park H."/>
            <person name="Kim J.-G."/>
            <person name="Cho H."/>
            <person name="Oh Y.-L."/>
            <person name="Kong W.-S."/>
            <person name="Choi I.-G."/>
        </authorList>
    </citation>
    <scope>NUCLEOTIDE SEQUENCE [LARGE SCALE GENOMIC DNA]</scope>
    <source>
        <strain evidence="4 5">9006-11</strain>
    </source>
</reference>
<keyword evidence="1" id="KW-0378">Hydrolase</keyword>
<evidence type="ECO:0000313" key="4">
    <source>
        <dbReference type="EMBL" id="OBZ68272.1"/>
    </source>
</evidence>
<evidence type="ECO:0000256" key="1">
    <source>
        <dbReference type="ARBA" id="ARBA00022801"/>
    </source>
</evidence>
<keyword evidence="2" id="KW-0812">Transmembrane</keyword>
<dbReference type="GO" id="GO:0016787">
    <property type="term" value="F:hydrolase activity"/>
    <property type="evidence" value="ECO:0007669"/>
    <property type="project" value="UniProtKB-KW"/>
</dbReference>
<dbReference type="SUPFAM" id="SSF53474">
    <property type="entry name" value="alpha/beta-Hydrolases"/>
    <property type="match status" value="1"/>
</dbReference>
<keyword evidence="2" id="KW-1133">Transmembrane helix</keyword>
<organism evidence="4 5">
    <name type="scientific">Grifola frondosa</name>
    <name type="common">Maitake</name>
    <name type="synonym">Polyporus frondosus</name>
    <dbReference type="NCBI Taxonomy" id="5627"/>
    <lineage>
        <taxon>Eukaryota</taxon>
        <taxon>Fungi</taxon>
        <taxon>Dikarya</taxon>
        <taxon>Basidiomycota</taxon>
        <taxon>Agaricomycotina</taxon>
        <taxon>Agaricomycetes</taxon>
        <taxon>Polyporales</taxon>
        <taxon>Grifolaceae</taxon>
        <taxon>Grifola</taxon>
    </lineage>
</organism>
<dbReference type="STRING" id="5627.A0A1C7LUF6"/>
<dbReference type="AlphaFoldDB" id="A0A1C7LUF6"/>
<dbReference type="PANTHER" id="PTHR48081">
    <property type="entry name" value="AB HYDROLASE SUPERFAMILY PROTEIN C4A8.06C"/>
    <property type="match status" value="1"/>
</dbReference>
<feature type="domain" description="Alpha/beta hydrolase fold-3" evidence="3">
    <location>
        <begin position="139"/>
        <end position="373"/>
    </location>
</feature>
<evidence type="ECO:0000313" key="5">
    <source>
        <dbReference type="Proteomes" id="UP000092993"/>
    </source>
</evidence>
<dbReference type="OrthoDB" id="2152029at2759"/>
<gene>
    <name evidence="4" type="primary">est_0</name>
    <name evidence="4" type="ORF">A0H81_11769</name>
</gene>
<keyword evidence="2" id="KW-0472">Membrane</keyword>
<proteinExistence type="predicted"/>
<feature type="transmembrane region" description="Helical" evidence="2">
    <location>
        <begin position="12"/>
        <end position="34"/>
    </location>
</feature>
<sequence length="394" mass="43047">MVYDPLRQPLKTIYLFYELVATVFVRIPFWVVIYTPRAFRPRRSWTLKKCLTVNIWRVVSPFGDIADRVGSIAPFPTHKAIPDTPGIKSVWLDPAPELVVDPVKSWADAAGVRPARIPGYWHGSEGADTPPRAHGKVIYYLHGGGFISLSAHPREVLAAIPRALLSCCPSPARAFAVEYRLTAGPPRPAHPFPASLLDALAGYRYLVSVVGFAPADIVLVGDSAGGNLALAFARYLVENRGDVLPAPPGALILLSPWTDLGTSHEIPGSSLVTALSTDMLADVRTGVFRRARKAYVGPLGFDGADANRYLSPGSRHERMEKVSFVGFPRTFIVAGDAEIFLDQIRTLRDKMVGDMGEHAVAYFEAADAVHDFIAVTPDDPQIPHLLRKLKAWLA</sequence>
<evidence type="ECO:0000259" key="3">
    <source>
        <dbReference type="Pfam" id="PF07859"/>
    </source>
</evidence>
<dbReference type="Gene3D" id="3.40.50.1820">
    <property type="entry name" value="alpha/beta hydrolase"/>
    <property type="match status" value="1"/>
</dbReference>
<dbReference type="InterPro" id="IPR050300">
    <property type="entry name" value="GDXG_lipolytic_enzyme"/>
</dbReference>
<comment type="caution">
    <text evidence="4">The sequence shown here is derived from an EMBL/GenBank/DDBJ whole genome shotgun (WGS) entry which is preliminary data.</text>
</comment>
<keyword evidence="5" id="KW-1185">Reference proteome</keyword>
<dbReference type="EMBL" id="LUGG01000022">
    <property type="protein sequence ID" value="OBZ68272.1"/>
    <property type="molecule type" value="Genomic_DNA"/>
</dbReference>
<dbReference type="InterPro" id="IPR013094">
    <property type="entry name" value="AB_hydrolase_3"/>
</dbReference>
<protein>
    <submittedName>
        <fullName evidence="4">Esterase</fullName>
    </submittedName>
</protein>